<feature type="region of interest" description="Disordered" evidence="5">
    <location>
        <begin position="175"/>
        <end position="304"/>
    </location>
</feature>
<dbReference type="SUPFAM" id="SSF47370">
    <property type="entry name" value="Bromodomain"/>
    <property type="match status" value="1"/>
</dbReference>
<evidence type="ECO:0000313" key="9">
    <source>
        <dbReference type="Proteomes" id="UP001152320"/>
    </source>
</evidence>
<feature type="compositionally biased region" description="Basic and acidic residues" evidence="5">
    <location>
        <begin position="361"/>
        <end position="378"/>
    </location>
</feature>
<evidence type="ECO:0000256" key="5">
    <source>
        <dbReference type="SAM" id="MobiDB-lite"/>
    </source>
</evidence>
<dbReference type="PANTHER" id="PTHR16500">
    <property type="entry name" value="BRCA2-INTERACTING TRANSCRIPTIONAL REPRESSOR EMSY"/>
    <property type="match status" value="1"/>
</dbReference>
<proteinExistence type="predicted"/>
<sequence>MGPPKSDMTPVQCQKLLRRLELEAYCGIVTALRAQGELTPEKKELLESVQDILSISTERHKAEVRRAVNDETLTCICEKLNDSNASLEWAMEGRRMVPLIPRLVPQTSYLQIANQAAMEALQQNRAMQLAEEAKSDGKVVKDEVPSSSKSSTSSDTGLPTKLSELIVLPRGTVLPQKSVLDNPNPEELFQKKKDQPSQKENFEGLPHVSKLLGKTGRQITPATDPSPGGTPTPQVSVGEPQTLVSSQSVTKPVHPSAVTTASSQMKGPVLPLHTTTPQAPIGYTHPQHPIPQSSKYGPVTTGMPVQSKPHFLHTALTGSSDYIVSRYSGYTGHPAGGVHPPSRGVGEKELHPITVPTQPKEVQKSSKSGHEKKSDSKSSKHRKHHSSKHVSVIQSTPSGTNQSPTVTKSSSRTPSTSDSSKHSSSKKDSHKEGTSGKVTSPTILGGSSKVSSRTPSVTSPASGSILKVTTVGSTPLPARITTVASGSSSTKYQIPTSYQVSSAHSAIISSPKMPPTSTPHSTPHSAPHIVKLNPKAVHRTAVVQKSAGSQYIPGKPNVIVVQKSQLASKMAQVPRPAGPGTMHPTSVSPIMNRPKIVMTTTASSLTTPHSGPGSVRFPSPKPSTKTQAQVIMSPGGRARQIIPSTVPTPVTTQSRNRMPVHQGVVPSTQRVPPTSPGMVIVRPKSPGIRLPASSGLTPGHVKGQERLLGQLEKMTTSSLPPGHGQYTKEPIRTVQSSQSPVLTEKKKQDSISQLSAATAARALLDIHSQPPLQSEPVKTSKPTELPKTSSVTMATSSSSTVLSSQSGSKKVKPDVPTNVSTKKDVPVKSSQSEKSVKGESPLVTIEDQGVVSARVNLTPTDVSEFVDQFEEFLEREGLMTSEQSSVTLGKTPQGSVSVVGKETKEGVKKSTQEVTLSSNVTKVSTSLVKIPTEVSRVPGVNQAQIIPTLEALATLGRKPVLQHSKFIKGNISIAQPIKSSPTLAKSAGQERQLVAAKSQDGSNQNQNLPSVEKKEKPKTSSDVKVVMAAVHTPKSGVPLASKSVSADSQSARSLTKDYISAIISDPGVSKSSKLFKAVTKQVMPTAGEAKPAQSSNDPYKWEDSPPVNSDPEPNMSELIRAISQPKISLTKLKQQEEPKKTEASEIAIPAKPIPDKPATQSLPKPASVVMETSSSFDVSHMNLEDFTSQRMEEDEARLLGQEEEARWKEKNKPKEKAGASVETQKGGEGEGEGDAETWSPSQESQQEGEGSEMRPGGEGSEVSGAQQISEKTNVPGGVGGGKKMPTSDKGDGGDYQAASGSEGSVSESSGSEMQQVRASKRKRKAPTPIDEETGPSSMPSWARAAWNLLQRVMRFRGANRAKGDINAASWFNRPVDPRESPEYFKIIKNPMDFSTIKRNLENGSYQGFTDFHQDMIMVRKNCLKFNPPGHKARRDCDEVYQFYQEEYNKTIDRWGKVQPNPKSPKRLRPDPSLK</sequence>
<dbReference type="SUPFAM" id="SSF158639">
    <property type="entry name" value="ENT-like"/>
    <property type="match status" value="1"/>
</dbReference>
<feature type="domain" description="Bromo" evidence="6">
    <location>
        <begin position="1363"/>
        <end position="1433"/>
    </location>
</feature>
<feature type="compositionally biased region" description="Low complexity" evidence="5">
    <location>
        <begin position="403"/>
        <end position="418"/>
    </location>
</feature>
<feature type="compositionally biased region" description="Basic and acidic residues" evidence="5">
    <location>
        <begin position="188"/>
        <end position="202"/>
    </location>
</feature>
<organism evidence="8 9">
    <name type="scientific">Holothuria leucospilota</name>
    <name type="common">Black long sea cucumber</name>
    <name type="synonym">Mertensiothuria leucospilota</name>
    <dbReference type="NCBI Taxonomy" id="206669"/>
    <lineage>
        <taxon>Eukaryota</taxon>
        <taxon>Metazoa</taxon>
        <taxon>Echinodermata</taxon>
        <taxon>Eleutherozoa</taxon>
        <taxon>Echinozoa</taxon>
        <taxon>Holothuroidea</taxon>
        <taxon>Aspidochirotacea</taxon>
        <taxon>Aspidochirotida</taxon>
        <taxon>Holothuriidae</taxon>
        <taxon>Holothuria</taxon>
    </lineage>
</organism>
<feature type="region of interest" description="Disordered" evidence="5">
    <location>
        <begin position="128"/>
        <end position="158"/>
    </location>
</feature>
<protein>
    <submittedName>
        <fullName evidence="8">BRCA2-interacting transcriptional repressor EMSY</fullName>
    </submittedName>
</protein>
<dbReference type="SMART" id="SM00297">
    <property type="entry name" value="BROMO"/>
    <property type="match status" value="1"/>
</dbReference>
<feature type="compositionally biased region" description="Low complexity" evidence="5">
    <location>
        <begin position="1299"/>
        <end position="1312"/>
    </location>
</feature>
<dbReference type="PRINTS" id="PR00503">
    <property type="entry name" value="BROMODOMAIN"/>
</dbReference>
<comment type="subcellular location">
    <subcellularLocation>
        <location evidence="1">Nucleus</location>
    </subcellularLocation>
</comment>
<feature type="region of interest" description="Disordered" evidence="5">
    <location>
        <begin position="982"/>
        <end position="1022"/>
    </location>
</feature>
<feature type="domain" description="ENT" evidence="7">
    <location>
        <begin position="13"/>
        <end position="97"/>
    </location>
</feature>
<evidence type="ECO:0000256" key="4">
    <source>
        <dbReference type="PROSITE-ProRule" id="PRU00035"/>
    </source>
</evidence>
<name>A0A9Q1BQ63_HOLLE</name>
<dbReference type="GO" id="GO:0006355">
    <property type="term" value="P:regulation of DNA-templated transcription"/>
    <property type="evidence" value="ECO:0007669"/>
    <property type="project" value="InterPro"/>
</dbReference>
<feature type="region of interest" description="Disordered" evidence="5">
    <location>
        <begin position="716"/>
        <end position="749"/>
    </location>
</feature>
<feature type="region of interest" description="Disordered" evidence="5">
    <location>
        <begin position="603"/>
        <end position="627"/>
    </location>
</feature>
<feature type="compositionally biased region" description="Basic and acidic residues" evidence="5">
    <location>
        <begin position="1133"/>
        <end position="1143"/>
    </location>
</feature>
<feature type="region of interest" description="Disordered" evidence="5">
    <location>
        <begin position="1453"/>
        <end position="1474"/>
    </location>
</feature>
<feature type="compositionally biased region" description="Polar residues" evidence="5">
    <location>
        <begin position="770"/>
        <end position="782"/>
    </location>
</feature>
<dbReference type="Gene3D" id="1.20.920.10">
    <property type="entry name" value="Bromodomain-like"/>
    <property type="match status" value="1"/>
</dbReference>
<feature type="compositionally biased region" description="Basic and acidic residues" evidence="5">
    <location>
        <begin position="1203"/>
        <end position="1217"/>
    </location>
</feature>
<dbReference type="PROSITE" id="PS51138">
    <property type="entry name" value="ENT"/>
    <property type="match status" value="1"/>
</dbReference>
<evidence type="ECO:0000313" key="8">
    <source>
        <dbReference type="EMBL" id="KAJ8031023.1"/>
    </source>
</evidence>
<dbReference type="PANTHER" id="PTHR16500:SF3">
    <property type="entry name" value="BRCA2-INTERACTING TRANSCRIPTIONAL REPRESSOR EMSY"/>
    <property type="match status" value="1"/>
</dbReference>
<dbReference type="Pfam" id="PF03735">
    <property type="entry name" value="ENT"/>
    <property type="match status" value="1"/>
</dbReference>
<feature type="compositionally biased region" description="Basic residues" evidence="5">
    <location>
        <begin position="379"/>
        <end position="388"/>
    </location>
</feature>
<evidence type="ECO:0000259" key="7">
    <source>
        <dbReference type="PROSITE" id="PS51138"/>
    </source>
</evidence>
<evidence type="ECO:0000256" key="2">
    <source>
        <dbReference type="ARBA" id="ARBA00023117"/>
    </source>
</evidence>
<feature type="compositionally biased region" description="Basic and acidic residues" evidence="5">
    <location>
        <begin position="1011"/>
        <end position="1021"/>
    </location>
</feature>
<feature type="region of interest" description="Disordered" evidence="5">
    <location>
        <begin position="1082"/>
        <end position="1114"/>
    </location>
</feature>
<accession>A0A9Q1BQ63</accession>
<feature type="compositionally biased region" description="Polar residues" evidence="5">
    <location>
        <begin position="448"/>
        <end position="462"/>
    </location>
</feature>
<feature type="compositionally biased region" description="Polar residues" evidence="5">
    <location>
        <begin position="1263"/>
        <end position="1272"/>
    </location>
</feature>
<feature type="region of interest" description="Disordered" evidence="5">
    <location>
        <begin position="333"/>
        <end position="462"/>
    </location>
</feature>
<dbReference type="Proteomes" id="UP001152320">
    <property type="component" value="Chromosome 13"/>
</dbReference>
<dbReference type="CDD" id="cd04369">
    <property type="entry name" value="Bromodomain"/>
    <property type="match status" value="1"/>
</dbReference>
<dbReference type="InterPro" id="IPR036427">
    <property type="entry name" value="Bromodomain-like_sf"/>
</dbReference>
<evidence type="ECO:0000256" key="3">
    <source>
        <dbReference type="ARBA" id="ARBA00023242"/>
    </source>
</evidence>
<feature type="region of interest" description="Disordered" evidence="5">
    <location>
        <begin position="767"/>
        <end position="841"/>
    </location>
</feature>
<evidence type="ECO:0000259" key="6">
    <source>
        <dbReference type="PROSITE" id="PS50014"/>
    </source>
</evidence>
<dbReference type="EMBL" id="JAIZAY010000013">
    <property type="protein sequence ID" value="KAJ8031023.1"/>
    <property type="molecule type" value="Genomic_DNA"/>
</dbReference>
<feature type="region of interest" description="Disordered" evidence="5">
    <location>
        <begin position="1126"/>
        <end position="1339"/>
    </location>
</feature>
<dbReference type="Gene3D" id="1.10.1240.40">
    <property type="entry name" value="ENT domain"/>
    <property type="match status" value="1"/>
</dbReference>
<dbReference type="GO" id="GO:0005654">
    <property type="term" value="C:nucleoplasm"/>
    <property type="evidence" value="ECO:0007669"/>
    <property type="project" value="TreeGrafter"/>
</dbReference>
<dbReference type="InterPro" id="IPR036142">
    <property type="entry name" value="ENT_dom-like_sf"/>
</dbReference>
<feature type="compositionally biased region" description="Basic and acidic residues" evidence="5">
    <location>
        <begin position="131"/>
        <end position="144"/>
    </location>
</feature>
<feature type="compositionally biased region" description="Polar residues" evidence="5">
    <location>
        <begin position="392"/>
        <end position="402"/>
    </location>
</feature>
<comment type="caution">
    <text evidence="8">The sequence shown here is derived from an EMBL/GenBank/DDBJ whole genome shotgun (WGS) entry which is preliminary data.</text>
</comment>
<dbReference type="SMART" id="SM01191">
    <property type="entry name" value="ENT"/>
    <property type="match status" value="1"/>
</dbReference>
<evidence type="ECO:0000256" key="1">
    <source>
        <dbReference type="ARBA" id="ARBA00004123"/>
    </source>
</evidence>
<feature type="compositionally biased region" description="Basic and acidic residues" evidence="5">
    <location>
        <begin position="419"/>
        <end position="434"/>
    </location>
</feature>
<dbReference type="InterPro" id="IPR005491">
    <property type="entry name" value="ENT_dom"/>
</dbReference>
<feature type="compositionally biased region" description="Low complexity" evidence="5">
    <location>
        <begin position="788"/>
        <end position="808"/>
    </location>
</feature>
<keyword evidence="2 4" id="KW-0103">Bromodomain</keyword>
<dbReference type="Pfam" id="PF00439">
    <property type="entry name" value="Bromodomain"/>
    <property type="match status" value="1"/>
</dbReference>
<gene>
    <name evidence="8" type="ORF">HOLleu_27615</name>
</gene>
<reference evidence="8" key="1">
    <citation type="submission" date="2021-10" db="EMBL/GenBank/DDBJ databases">
        <title>Tropical sea cucumber genome reveals ecological adaptation and Cuvierian tubules defense mechanism.</title>
        <authorList>
            <person name="Chen T."/>
        </authorList>
    </citation>
    <scope>NUCLEOTIDE SEQUENCE</scope>
    <source>
        <strain evidence="8">Nanhai2018</strain>
        <tissue evidence="8">Muscle</tissue>
    </source>
</reference>
<dbReference type="InterPro" id="IPR001487">
    <property type="entry name" value="Bromodomain"/>
</dbReference>
<keyword evidence="9" id="KW-1185">Reference proteome</keyword>
<feature type="compositionally biased region" description="Polar residues" evidence="5">
    <location>
        <begin position="217"/>
        <end position="235"/>
    </location>
</feature>
<keyword evidence="3" id="KW-0539">Nucleus</keyword>
<feature type="compositionally biased region" description="Polar residues" evidence="5">
    <location>
        <begin position="999"/>
        <end position="1009"/>
    </location>
</feature>
<dbReference type="OrthoDB" id="784962at2759"/>
<dbReference type="InterPro" id="IPR033482">
    <property type="entry name" value="EMSY"/>
</dbReference>
<dbReference type="PROSITE" id="PS50014">
    <property type="entry name" value="BROMODOMAIN_2"/>
    <property type="match status" value="1"/>
</dbReference>